<dbReference type="PANTHER" id="PTHR43031">
    <property type="entry name" value="FAD-DEPENDENT OXIDOREDUCTASE"/>
    <property type="match status" value="1"/>
</dbReference>
<comment type="caution">
    <text evidence="2">The sequence shown here is derived from an EMBL/GenBank/DDBJ whole genome shotgun (WGS) entry which is preliminary data.</text>
</comment>
<dbReference type="AlphaFoldDB" id="A0A429ZRZ6"/>
<dbReference type="PROSITE" id="PS50206">
    <property type="entry name" value="RHODANESE_3"/>
    <property type="match status" value="1"/>
</dbReference>
<sequence>MSNTTNRLNYLQAVIDSQLSPTDIMMAESQHPGKFFHVDVRIAPSKMKGQKVIGALEIPLNELPTRLDELPKDKTIIVSTWGATCSLAKSASIILIQAGFDVLELSGGVALWQEFEFPTEDSTYL</sequence>
<proteinExistence type="predicted"/>
<dbReference type="InterPro" id="IPR001763">
    <property type="entry name" value="Rhodanese-like_dom"/>
</dbReference>
<dbReference type="SUPFAM" id="SSF52821">
    <property type="entry name" value="Rhodanese/Cell cycle control phosphatase"/>
    <property type="match status" value="1"/>
</dbReference>
<organism evidence="2 3">
    <name type="scientific">Vagococcus salmoninarum</name>
    <dbReference type="NCBI Taxonomy" id="2739"/>
    <lineage>
        <taxon>Bacteria</taxon>
        <taxon>Bacillati</taxon>
        <taxon>Bacillota</taxon>
        <taxon>Bacilli</taxon>
        <taxon>Lactobacillales</taxon>
        <taxon>Enterococcaceae</taxon>
        <taxon>Vagococcus</taxon>
    </lineage>
</organism>
<dbReference type="Proteomes" id="UP000287239">
    <property type="component" value="Unassembled WGS sequence"/>
</dbReference>
<dbReference type="OrthoDB" id="9800872at2"/>
<dbReference type="EMBL" id="NGJU01000007">
    <property type="protein sequence ID" value="RST96500.1"/>
    <property type="molecule type" value="Genomic_DNA"/>
</dbReference>
<protein>
    <recommendedName>
        <fullName evidence="1">Rhodanese domain-containing protein</fullName>
    </recommendedName>
</protein>
<dbReference type="InterPro" id="IPR036873">
    <property type="entry name" value="Rhodanese-like_dom_sf"/>
</dbReference>
<dbReference type="Pfam" id="PF00581">
    <property type="entry name" value="Rhodanese"/>
    <property type="match status" value="1"/>
</dbReference>
<dbReference type="PANTHER" id="PTHR43031:SF16">
    <property type="entry name" value="OXIDOREDUCTASE"/>
    <property type="match status" value="1"/>
</dbReference>
<reference evidence="2 3" key="1">
    <citation type="submission" date="2017-05" db="EMBL/GenBank/DDBJ databases">
        <title>Vagococcus spp. assemblies.</title>
        <authorList>
            <person name="Gulvik C.A."/>
        </authorList>
    </citation>
    <scope>NUCLEOTIDE SEQUENCE [LARGE SCALE GENOMIC DNA]</scope>
    <source>
        <strain evidence="2 3">NCFB 2777</strain>
    </source>
</reference>
<evidence type="ECO:0000259" key="1">
    <source>
        <dbReference type="PROSITE" id="PS50206"/>
    </source>
</evidence>
<gene>
    <name evidence="2" type="ORF">CBF35_06205</name>
</gene>
<dbReference type="GeneID" id="98567958"/>
<dbReference type="InterPro" id="IPR050229">
    <property type="entry name" value="GlpE_sulfurtransferase"/>
</dbReference>
<name>A0A429ZRZ6_9ENTE</name>
<dbReference type="RefSeq" id="WP_126779178.1">
    <property type="nucleotide sequence ID" value="NZ_JBQEBA010000012.1"/>
</dbReference>
<evidence type="ECO:0000313" key="2">
    <source>
        <dbReference type="EMBL" id="RST96500.1"/>
    </source>
</evidence>
<dbReference type="Gene3D" id="3.40.250.10">
    <property type="entry name" value="Rhodanese-like domain"/>
    <property type="match status" value="1"/>
</dbReference>
<feature type="domain" description="Rhodanese" evidence="1">
    <location>
        <begin position="31"/>
        <end position="121"/>
    </location>
</feature>
<evidence type="ECO:0000313" key="3">
    <source>
        <dbReference type="Proteomes" id="UP000287239"/>
    </source>
</evidence>
<accession>A0A429ZRZ6</accession>
<keyword evidence="3" id="KW-1185">Reference proteome</keyword>